<dbReference type="SUPFAM" id="SSF48452">
    <property type="entry name" value="TPR-like"/>
    <property type="match status" value="1"/>
</dbReference>
<proteinExistence type="predicted"/>
<dbReference type="EMBL" id="BRPK01000012">
    <property type="protein sequence ID" value="GLB42923.1"/>
    <property type="molecule type" value="Genomic_DNA"/>
</dbReference>
<evidence type="ECO:0000313" key="3">
    <source>
        <dbReference type="Proteomes" id="UP001063166"/>
    </source>
</evidence>
<reference evidence="2" key="1">
    <citation type="submission" date="2022-07" db="EMBL/GenBank/DDBJ databases">
        <title>The genome of Lyophyllum shimeji provides insight into the initial evolution of ectomycorrhizal fungal genome.</title>
        <authorList>
            <person name="Kobayashi Y."/>
            <person name="Shibata T."/>
            <person name="Hirakawa H."/>
            <person name="Shigenobu S."/>
            <person name="Nishiyama T."/>
            <person name="Yamada A."/>
            <person name="Hasebe M."/>
            <person name="Kawaguchi M."/>
        </authorList>
    </citation>
    <scope>NUCLEOTIDE SEQUENCE</scope>
    <source>
        <strain evidence="2">AT787</strain>
    </source>
</reference>
<dbReference type="InterPro" id="IPR011990">
    <property type="entry name" value="TPR-like_helical_dom_sf"/>
</dbReference>
<keyword evidence="3" id="KW-1185">Reference proteome</keyword>
<name>A0A9P3URR5_LYOSH</name>
<dbReference type="Proteomes" id="UP001063166">
    <property type="component" value="Unassembled WGS sequence"/>
</dbReference>
<comment type="caution">
    <text evidence="2">The sequence shown here is derived from an EMBL/GenBank/DDBJ whole genome shotgun (WGS) entry which is preliminary data.</text>
</comment>
<dbReference type="Pfam" id="PF13374">
    <property type="entry name" value="TPR_10"/>
    <property type="match status" value="1"/>
</dbReference>
<sequence length="170" mass="19234">MQLAGLQIRSMGEYDVVELLHEARATFAEIKDALNVALCADKLSMGYSQRDDFEQARKWAMTAMREYDRIGWYEHASGISALAHSNNGDYDSALKLLMQALERSKSTGARRGVGTLSKEREDPRLKPVEEDWRALARWFPADIKELVSDDDERDHDLQLEAAQEGNESDG</sequence>
<organism evidence="2 3">
    <name type="scientific">Lyophyllum shimeji</name>
    <name type="common">Hon-shimeji</name>
    <name type="synonym">Tricholoma shimeji</name>
    <dbReference type="NCBI Taxonomy" id="47721"/>
    <lineage>
        <taxon>Eukaryota</taxon>
        <taxon>Fungi</taxon>
        <taxon>Dikarya</taxon>
        <taxon>Basidiomycota</taxon>
        <taxon>Agaricomycotina</taxon>
        <taxon>Agaricomycetes</taxon>
        <taxon>Agaricomycetidae</taxon>
        <taxon>Agaricales</taxon>
        <taxon>Tricholomatineae</taxon>
        <taxon>Lyophyllaceae</taxon>
        <taxon>Lyophyllum</taxon>
    </lineage>
</organism>
<dbReference type="Gene3D" id="1.25.40.10">
    <property type="entry name" value="Tetratricopeptide repeat domain"/>
    <property type="match status" value="1"/>
</dbReference>
<protein>
    <submittedName>
        <fullName evidence="2">Uncharacterized protein</fullName>
    </submittedName>
</protein>
<feature type="region of interest" description="Disordered" evidence="1">
    <location>
        <begin position="149"/>
        <end position="170"/>
    </location>
</feature>
<dbReference type="AlphaFoldDB" id="A0A9P3URR5"/>
<evidence type="ECO:0000313" key="2">
    <source>
        <dbReference type="EMBL" id="GLB42923.1"/>
    </source>
</evidence>
<gene>
    <name evidence="2" type="ORF">LshimejAT787_1203720</name>
</gene>
<evidence type="ECO:0000256" key="1">
    <source>
        <dbReference type="SAM" id="MobiDB-lite"/>
    </source>
</evidence>
<accession>A0A9P3URR5</accession>